<dbReference type="EMBL" id="BTGU01002603">
    <property type="protein sequence ID" value="GMN20275.1"/>
    <property type="molecule type" value="Genomic_DNA"/>
</dbReference>
<reference evidence="1" key="1">
    <citation type="submission" date="2023-07" db="EMBL/GenBank/DDBJ databases">
        <title>draft genome sequence of fig (Ficus carica).</title>
        <authorList>
            <person name="Takahashi T."/>
            <person name="Nishimura K."/>
        </authorList>
    </citation>
    <scope>NUCLEOTIDE SEQUENCE</scope>
</reference>
<proteinExistence type="predicted"/>
<organism evidence="1 2">
    <name type="scientific">Ficus carica</name>
    <name type="common">Common fig</name>
    <dbReference type="NCBI Taxonomy" id="3494"/>
    <lineage>
        <taxon>Eukaryota</taxon>
        <taxon>Viridiplantae</taxon>
        <taxon>Streptophyta</taxon>
        <taxon>Embryophyta</taxon>
        <taxon>Tracheophyta</taxon>
        <taxon>Spermatophyta</taxon>
        <taxon>Magnoliopsida</taxon>
        <taxon>eudicotyledons</taxon>
        <taxon>Gunneridae</taxon>
        <taxon>Pentapetalae</taxon>
        <taxon>rosids</taxon>
        <taxon>fabids</taxon>
        <taxon>Rosales</taxon>
        <taxon>Moraceae</taxon>
        <taxon>Ficeae</taxon>
        <taxon>Ficus</taxon>
    </lineage>
</organism>
<comment type="caution">
    <text evidence="1">The sequence shown here is derived from an EMBL/GenBank/DDBJ whole genome shotgun (WGS) entry which is preliminary data.</text>
</comment>
<dbReference type="AlphaFoldDB" id="A0AA88CJT1"/>
<keyword evidence="2" id="KW-1185">Reference proteome</keyword>
<protein>
    <submittedName>
        <fullName evidence="1">Uncharacterized protein</fullName>
    </submittedName>
</protein>
<accession>A0AA88CJT1</accession>
<gene>
    <name evidence="1" type="ORF">TIFTF001_043052</name>
</gene>
<name>A0AA88CJT1_FICCA</name>
<sequence length="84" mass="9401">MNLVPNPGLIEEDRKASLAFWGMEPRIIDGTQGAAALAKWLHAMLQLGAFMRMSLWAITASGSELHSENVVDKLSLRYDMKRSR</sequence>
<evidence type="ECO:0000313" key="2">
    <source>
        <dbReference type="Proteomes" id="UP001187192"/>
    </source>
</evidence>
<dbReference type="Proteomes" id="UP001187192">
    <property type="component" value="Unassembled WGS sequence"/>
</dbReference>
<evidence type="ECO:0000313" key="1">
    <source>
        <dbReference type="EMBL" id="GMN20275.1"/>
    </source>
</evidence>